<dbReference type="SUPFAM" id="SSF53335">
    <property type="entry name" value="S-adenosyl-L-methionine-dependent methyltransferases"/>
    <property type="match status" value="1"/>
</dbReference>
<name>A0A1J5S8F7_9ZZZZ</name>
<dbReference type="AlphaFoldDB" id="A0A1J5S8F7"/>
<proteinExistence type="predicted"/>
<dbReference type="Pfam" id="PF01209">
    <property type="entry name" value="Ubie_methyltran"/>
    <property type="match status" value="1"/>
</dbReference>
<dbReference type="GO" id="GO:0043770">
    <property type="term" value="F:demethylmenaquinone methyltransferase activity"/>
    <property type="evidence" value="ECO:0007669"/>
    <property type="project" value="UniProtKB-EC"/>
</dbReference>
<dbReference type="EC" id="2.1.1.163" evidence="1"/>
<keyword evidence="1" id="KW-0808">Transferase</keyword>
<dbReference type="EMBL" id="MLJW01000124">
    <property type="protein sequence ID" value="OIQ98059.1"/>
    <property type="molecule type" value="Genomic_DNA"/>
</dbReference>
<accession>A0A1J5S8F7</accession>
<dbReference type="Gene3D" id="3.40.50.150">
    <property type="entry name" value="Vaccinia Virus protein VP39"/>
    <property type="match status" value="1"/>
</dbReference>
<dbReference type="InterPro" id="IPR004033">
    <property type="entry name" value="UbiE/COQ5_MeTrFase"/>
</dbReference>
<organism evidence="1">
    <name type="scientific">mine drainage metagenome</name>
    <dbReference type="NCBI Taxonomy" id="410659"/>
    <lineage>
        <taxon>unclassified sequences</taxon>
        <taxon>metagenomes</taxon>
        <taxon>ecological metagenomes</taxon>
    </lineage>
</organism>
<reference evidence="1" key="1">
    <citation type="submission" date="2016-10" db="EMBL/GenBank/DDBJ databases">
        <title>Sequence of Gallionella enrichment culture.</title>
        <authorList>
            <person name="Poehlein A."/>
            <person name="Muehling M."/>
            <person name="Daniel R."/>
        </authorList>
    </citation>
    <scope>NUCLEOTIDE SEQUENCE</scope>
</reference>
<dbReference type="CDD" id="cd02440">
    <property type="entry name" value="AdoMet_MTases"/>
    <property type="match status" value="1"/>
</dbReference>
<evidence type="ECO:0000313" key="1">
    <source>
        <dbReference type="EMBL" id="OIQ98059.1"/>
    </source>
</evidence>
<dbReference type="GO" id="GO:0032259">
    <property type="term" value="P:methylation"/>
    <property type="evidence" value="ECO:0007669"/>
    <property type="project" value="UniProtKB-KW"/>
</dbReference>
<protein>
    <submittedName>
        <fullName evidence="1">Demethylmenaquinone methyltransferase</fullName>
        <ecNumber evidence="1">2.1.1.163</ecNumber>
    </submittedName>
</protein>
<keyword evidence="1" id="KW-0489">Methyltransferase</keyword>
<gene>
    <name evidence="1" type="primary">ubiE_21</name>
    <name evidence="1" type="ORF">GALL_199800</name>
</gene>
<dbReference type="PROSITE" id="PS51608">
    <property type="entry name" value="SAM_MT_UBIE"/>
    <property type="match status" value="1"/>
</dbReference>
<sequence length="237" mass="26392">MSEYRAKDYLVGLFDEMARTYGFVHLVASLGFAYFWRRACVRRLDGIEGRVCDLMAGGGECVRHLKRRLGRSVSVDLFDFSSVMCERARATIRRAGYEDCRAIHADVLEMEDGAGTYDAVVSTFGVKTLGEDDLRRLAATVHRLLKPGGRYSFLELSVPGNPLVRAPFRFYVAHVVPWIGRLALGNPENYAMLWKYTAAFGDCTKLAAAFREAGLTVVYERHVFGCATQVSGEKPAA</sequence>
<comment type="caution">
    <text evidence="1">The sequence shown here is derived from an EMBL/GenBank/DDBJ whole genome shotgun (WGS) entry which is preliminary data.</text>
</comment>
<dbReference type="InterPro" id="IPR029063">
    <property type="entry name" value="SAM-dependent_MTases_sf"/>
</dbReference>